<evidence type="ECO:0000313" key="7">
    <source>
        <dbReference type="EMBL" id="MCO6408042.1"/>
    </source>
</evidence>
<feature type="transmembrane region" description="Helical" evidence="6">
    <location>
        <begin position="179"/>
        <end position="196"/>
    </location>
</feature>
<reference evidence="7 8" key="1">
    <citation type="submission" date="2020-01" db="EMBL/GenBank/DDBJ databases">
        <title>Genomes of bacteria type strains.</title>
        <authorList>
            <person name="Chen J."/>
            <person name="Zhu S."/>
            <person name="Yang J."/>
        </authorList>
    </citation>
    <scope>NUCLEOTIDE SEQUENCE [LARGE SCALE GENOMIC DNA]</scope>
    <source>
        <strain evidence="7 8">DSM 16655</strain>
    </source>
</reference>
<dbReference type="PANTHER" id="PTHR30086:SF20">
    <property type="entry name" value="ARGININE EXPORTER PROTEIN ARGO-RELATED"/>
    <property type="match status" value="1"/>
</dbReference>
<gene>
    <name evidence="7" type="ORF">GTW23_07620</name>
</gene>
<evidence type="ECO:0000256" key="6">
    <source>
        <dbReference type="SAM" id="Phobius"/>
    </source>
</evidence>
<keyword evidence="3 6" id="KW-0812">Transmembrane</keyword>
<evidence type="ECO:0000256" key="3">
    <source>
        <dbReference type="ARBA" id="ARBA00022692"/>
    </source>
</evidence>
<dbReference type="InterPro" id="IPR001123">
    <property type="entry name" value="LeuE-type"/>
</dbReference>
<feature type="transmembrane region" description="Helical" evidence="6">
    <location>
        <begin position="42"/>
        <end position="62"/>
    </location>
</feature>
<comment type="caution">
    <text evidence="7">The sequence shown here is derived from an EMBL/GenBank/DDBJ whole genome shotgun (WGS) entry which is preliminary data.</text>
</comment>
<dbReference type="EMBL" id="JAAAML010000001">
    <property type="protein sequence ID" value="MCO6408042.1"/>
    <property type="molecule type" value="Genomic_DNA"/>
</dbReference>
<feature type="transmembrane region" description="Helical" evidence="6">
    <location>
        <begin position="109"/>
        <end position="126"/>
    </location>
</feature>
<comment type="subcellular location">
    <subcellularLocation>
        <location evidence="1">Cell membrane</location>
        <topology evidence="1">Multi-pass membrane protein</topology>
    </subcellularLocation>
</comment>
<keyword evidence="2" id="KW-1003">Cell membrane</keyword>
<protein>
    <submittedName>
        <fullName evidence="7">LysE family transporter</fullName>
    </submittedName>
</protein>
<evidence type="ECO:0000256" key="2">
    <source>
        <dbReference type="ARBA" id="ARBA00022475"/>
    </source>
</evidence>
<evidence type="ECO:0000256" key="1">
    <source>
        <dbReference type="ARBA" id="ARBA00004651"/>
    </source>
</evidence>
<evidence type="ECO:0000313" key="8">
    <source>
        <dbReference type="Proteomes" id="UP001320715"/>
    </source>
</evidence>
<dbReference type="Proteomes" id="UP001320715">
    <property type="component" value="Unassembled WGS sequence"/>
</dbReference>
<dbReference type="PANTHER" id="PTHR30086">
    <property type="entry name" value="ARGININE EXPORTER PROTEIN ARGO"/>
    <property type="match status" value="1"/>
</dbReference>
<evidence type="ECO:0000256" key="4">
    <source>
        <dbReference type="ARBA" id="ARBA00022989"/>
    </source>
</evidence>
<evidence type="ECO:0000256" key="5">
    <source>
        <dbReference type="ARBA" id="ARBA00023136"/>
    </source>
</evidence>
<dbReference type="RefSeq" id="WP_252915278.1">
    <property type="nucleotide sequence ID" value="NZ_JAAAML010000001.1"/>
</dbReference>
<feature type="transmembrane region" description="Helical" evidence="6">
    <location>
        <begin position="69"/>
        <end position="89"/>
    </location>
</feature>
<accession>A0ABT1CPB3</accession>
<keyword evidence="8" id="KW-1185">Reference proteome</keyword>
<keyword evidence="5 6" id="KW-0472">Membrane</keyword>
<proteinExistence type="predicted"/>
<name>A0ABT1CPB3_9HYPH</name>
<keyword evidence="4 6" id="KW-1133">Transmembrane helix</keyword>
<sequence>MLFVIALMAFLFPLAYSPGPGNMFFAALGARFGTVATLPANAGYHIATLVVTGLLGLGLVSAVHPGTSLFVGLKLAGSVYVMWLAWKLATSGSTGAGMESGKAGFLDGVWLLLLNPKAYVIILLMYSQFGTMGPTDLLARVGVISLVFTLNNLLAFLLWTVAGDGLGRLFRSEAHARRLNLVFAAILAGVGFWMMLG</sequence>
<feature type="transmembrane region" description="Helical" evidence="6">
    <location>
        <begin position="138"/>
        <end position="159"/>
    </location>
</feature>
<dbReference type="Pfam" id="PF01810">
    <property type="entry name" value="LysE"/>
    <property type="match status" value="1"/>
</dbReference>
<organism evidence="7 8">
    <name type="scientific">Hoeflea alexandrii</name>
    <dbReference type="NCBI Taxonomy" id="288436"/>
    <lineage>
        <taxon>Bacteria</taxon>
        <taxon>Pseudomonadati</taxon>
        <taxon>Pseudomonadota</taxon>
        <taxon>Alphaproteobacteria</taxon>
        <taxon>Hyphomicrobiales</taxon>
        <taxon>Rhizobiaceae</taxon>
        <taxon>Hoeflea</taxon>
    </lineage>
</organism>